<dbReference type="Proteomes" id="UP000239415">
    <property type="component" value="Unassembled WGS sequence"/>
</dbReference>
<feature type="compositionally biased region" description="Basic and acidic residues" evidence="1">
    <location>
        <begin position="227"/>
        <end position="236"/>
    </location>
</feature>
<feature type="compositionally biased region" description="Basic and acidic residues" evidence="1">
    <location>
        <begin position="173"/>
        <end position="189"/>
    </location>
</feature>
<feature type="compositionally biased region" description="Basic and acidic residues" evidence="1">
    <location>
        <begin position="125"/>
        <end position="159"/>
    </location>
</feature>
<feature type="region of interest" description="Disordered" evidence="1">
    <location>
        <begin position="125"/>
        <end position="311"/>
    </location>
</feature>
<keyword evidence="2" id="KW-0812">Transmembrane</keyword>
<feature type="compositionally biased region" description="Basic and acidic residues" evidence="1">
    <location>
        <begin position="247"/>
        <end position="261"/>
    </location>
</feature>
<protein>
    <submittedName>
        <fullName evidence="3">Uncharacterized protein</fullName>
    </submittedName>
</protein>
<reference evidence="3 4" key="1">
    <citation type="submission" date="2018-03" db="EMBL/GenBank/DDBJ databases">
        <title>Genomic Encyclopedia of Archaeal and Bacterial Type Strains, Phase II (KMG-II): from individual species to whole genera.</title>
        <authorList>
            <person name="Goeker M."/>
        </authorList>
    </citation>
    <scope>NUCLEOTIDE SEQUENCE [LARGE SCALE GENOMIC DNA]</scope>
    <source>
        <strain evidence="3 4">DSM 43146</strain>
    </source>
</reference>
<organism evidence="3 4">
    <name type="scientific">Actinoplanes italicus</name>
    <dbReference type="NCBI Taxonomy" id="113567"/>
    <lineage>
        <taxon>Bacteria</taxon>
        <taxon>Bacillati</taxon>
        <taxon>Actinomycetota</taxon>
        <taxon>Actinomycetes</taxon>
        <taxon>Micromonosporales</taxon>
        <taxon>Micromonosporaceae</taxon>
        <taxon>Actinoplanes</taxon>
    </lineage>
</organism>
<comment type="caution">
    <text evidence="3">The sequence shown here is derived from an EMBL/GenBank/DDBJ whole genome shotgun (WGS) entry which is preliminary data.</text>
</comment>
<dbReference type="SUPFAM" id="SSF141571">
    <property type="entry name" value="Pentapeptide repeat-like"/>
    <property type="match status" value="1"/>
</dbReference>
<dbReference type="EMBL" id="PVMZ01000014">
    <property type="protein sequence ID" value="PRX17968.1"/>
    <property type="molecule type" value="Genomic_DNA"/>
</dbReference>
<feature type="compositionally biased region" description="Low complexity" evidence="1">
    <location>
        <begin position="351"/>
        <end position="375"/>
    </location>
</feature>
<evidence type="ECO:0000256" key="1">
    <source>
        <dbReference type="SAM" id="MobiDB-lite"/>
    </source>
</evidence>
<gene>
    <name evidence="3" type="ORF">CLV67_114139</name>
</gene>
<proteinExistence type="predicted"/>
<dbReference type="Gene3D" id="2.160.20.80">
    <property type="entry name" value="E3 ubiquitin-protein ligase SopA"/>
    <property type="match status" value="1"/>
</dbReference>
<dbReference type="AlphaFoldDB" id="A0A2T0K5G0"/>
<feature type="compositionally biased region" description="Low complexity" evidence="1">
    <location>
        <begin position="160"/>
        <end position="172"/>
    </location>
</feature>
<name>A0A2T0K5G0_9ACTN</name>
<feature type="region of interest" description="Disordered" evidence="1">
    <location>
        <begin position="351"/>
        <end position="383"/>
    </location>
</feature>
<keyword evidence="2" id="KW-0472">Membrane</keyword>
<feature type="transmembrane region" description="Helical" evidence="2">
    <location>
        <begin position="317"/>
        <end position="339"/>
    </location>
</feature>
<feature type="region of interest" description="Disordered" evidence="1">
    <location>
        <begin position="1"/>
        <end position="58"/>
    </location>
</feature>
<evidence type="ECO:0000313" key="4">
    <source>
        <dbReference type="Proteomes" id="UP000239415"/>
    </source>
</evidence>
<keyword evidence="2" id="KW-1133">Transmembrane helix</keyword>
<dbReference type="RefSeq" id="WP_106324512.1">
    <property type="nucleotide sequence ID" value="NZ_BOMO01000113.1"/>
</dbReference>
<keyword evidence="4" id="KW-1185">Reference proteome</keyword>
<feature type="compositionally biased region" description="Basic and acidic residues" evidence="1">
    <location>
        <begin position="285"/>
        <end position="298"/>
    </location>
</feature>
<feature type="compositionally biased region" description="Basic and acidic residues" evidence="1">
    <location>
        <begin position="197"/>
        <end position="219"/>
    </location>
</feature>
<sequence length="513" mass="53759">MSVFRAAASDPAYRPSIEAPHPASAAQQRHPLPPGQWVPPQRAQDAAYTDGPTEPLGTTREAAAREIAIREAEAREAAAREVAFREAEAREAAAREVAAREVAFREAEAREAAAREVAAREVAFREAEAREAKSREAAVREAAVRESEEREAAVREAANRRAAVTEANPQDAVLRDAVPRDAAARDAETRGATTRTNDARAHDARGSDARAHDARDSDARTSGTRGADGRDDDARGADVWGTGTRGGEARGGEARGGEARASDGPGYDIRDAESRKAGSKKIGSKRGDPATDREDAAGDPRAAVSQGSARPRRRPGVVLAVLLSLLALLISGATGFLSWQTFRATTSAAMTRTATTAPQPSAATAQAQAPAQAEARPPRPESYPVAYAKEPLRLQLDCAAVMFLDLDEPRADAAEALGDLRYESRCGTRPARLSLGAGAAGGSRQASADTDAAGCDRAIRTSPLGRGLPVEVRRGTALCVLTAATPAELVLVEIIDVGGSGTAGLRATSWQVP</sequence>
<dbReference type="OrthoDB" id="3391361at2"/>
<accession>A0A2T0K5G0</accession>
<evidence type="ECO:0000313" key="3">
    <source>
        <dbReference type="EMBL" id="PRX17968.1"/>
    </source>
</evidence>
<evidence type="ECO:0000256" key="2">
    <source>
        <dbReference type="SAM" id="Phobius"/>
    </source>
</evidence>